<dbReference type="EMBL" id="JANBUP010004236">
    <property type="protein sequence ID" value="KAJ2794549.1"/>
    <property type="molecule type" value="Genomic_DNA"/>
</dbReference>
<protein>
    <submittedName>
        <fullName evidence="1">Uncharacterized protein</fullName>
    </submittedName>
</protein>
<dbReference type="Proteomes" id="UP001140096">
    <property type="component" value="Unassembled WGS sequence"/>
</dbReference>
<comment type="caution">
    <text evidence="1">The sequence shown here is derived from an EMBL/GenBank/DDBJ whole genome shotgun (WGS) entry which is preliminary data.</text>
</comment>
<keyword evidence="2" id="KW-1185">Reference proteome</keyword>
<evidence type="ECO:0000313" key="2">
    <source>
        <dbReference type="Proteomes" id="UP001140096"/>
    </source>
</evidence>
<accession>A0ACC1KT88</accession>
<evidence type="ECO:0000313" key="1">
    <source>
        <dbReference type="EMBL" id="KAJ2794549.1"/>
    </source>
</evidence>
<feature type="non-terminal residue" evidence="1">
    <location>
        <position position="89"/>
    </location>
</feature>
<gene>
    <name evidence="1" type="ORF">H4S07_006728</name>
</gene>
<sequence>MYAQTPFQFLPPHIVRLIVDHIVGSSRMLADGVEPDSDEYRLLLRPLLWTCRNIRAVACSLYCVRFTLTHDHNPGVEYDKELFKPNQVI</sequence>
<organism evidence="1 2">
    <name type="scientific">Coemansia furcata</name>
    <dbReference type="NCBI Taxonomy" id="417177"/>
    <lineage>
        <taxon>Eukaryota</taxon>
        <taxon>Fungi</taxon>
        <taxon>Fungi incertae sedis</taxon>
        <taxon>Zoopagomycota</taxon>
        <taxon>Kickxellomycotina</taxon>
        <taxon>Kickxellomycetes</taxon>
        <taxon>Kickxellales</taxon>
        <taxon>Kickxellaceae</taxon>
        <taxon>Coemansia</taxon>
    </lineage>
</organism>
<reference evidence="1" key="1">
    <citation type="submission" date="2022-07" db="EMBL/GenBank/DDBJ databases">
        <title>Phylogenomic reconstructions and comparative analyses of Kickxellomycotina fungi.</title>
        <authorList>
            <person name="Reynolds N.K."/>
            <person name="Stajich J.E."/>
            <person name="Barry K."/>
            <person name="Grigoriev I.V."/>
            <person name="Crous P."/>
            <person name="Smith M.E."/>
        </authorList>
    </citation>
    <scope>NUCLEOTIDE SEQUENCE</scope>
    <source>
        <strain evidence="1">CBS 102833</strain>
    </source>
</reference>
<proteinExistence type="predicted"/>
<name>A0ACC1KT88_9FUNG</name>